<keyword evidence="2" id="KW-0255">Endonuclease</keyword>
<dbReference type="InterPro" id="IPR003593">
    <property type="entry name" value="AAA+_ATPase"/>
</dbReference>
<dbReference type="Pfam" id="PF07728">
    <property type="entry name" value="AAA_5"/>
    <property type="match status" value="1"/>
</dbReference>
<dbReference type="SUPFAM" id="SSF52540">
    <property type="entry name" value="P-loop containing nucleoside triphosphate hydrolases"/>
    <property type="match status" value="1"/>
</dbReference>
<sequence length="713" mass="80099">MAENVRTAMLLRECFEVLREAEEPLPGKEVTRRIAQRVTLSPHELTVINQAGLKRWVSNLRWRTGEATTIGWMTKRDGRWSITEAGVAAMESHDAEQFLVEMNRRYKDILRHRKTAVDQLGEDARKLARVLAVVDAGSWLTYHDLATLTNLPAQHVPHFLAQASPALPGSQRVLTNDGTVPPDRLLSFTFRGGDMQRRLAAEGIEFDDDGRASEAQRISTDELAERLIEVGGDSEQSATTRAWVIRGSSVDGRNLVPGWLTGGFASLAGTKLRPIAPPVPLDDLKTIVDEDYQGLPHATRAGKLAEFDAFCNRMREGDYVLTLSQGSTYLGRITSAADHVESEDKRSNLRRQVQWFNADQPVPYTKLPNPLPVRLASTADVVDLTADLATIERLLVDLDIDIDETAPADHAAVEFRAIEDDLAEQVMMSRDWLRELADLLRERRQMIFYGPPGTGKTYLARELAGYLAADPSQVKLVQFHPSYTYEDFFQGFRPVQGKDGQLRFDLHHGPFSRLVTAAQQHPSDPYFLIIDEINRANLAKVFGELYFLLEYREQPVSLLYSAQDEDTFRLPDNVFIIGTMNTTDRSIALVDAAMRRRFAFVELHPAQPPTAGLLRAWLARLDDEGKLAHHRDAADLLDVLNERIPDRDLAIGPSFLMKEPIYQRADGLRRVWESDILPLLAEHHYGSPPEVLDQYRLDALYKAIGGAQGESTP</sequence>
<dbReference type="GO" id="GO:0005524">
    <property type="term" value="F:ATP binding"/>
    <property type="evidence" value="ECO:0007669"/>
    <property type="project" value="InterPro"/>
</dbReference>
<keyword evidence="2" id="KW-0378">Hydrolase</keyword>
<dbReference type="Proteomes" id="UP000660680">
    <property type="component" value="Unassembled WGS sequence"/>
</dbReference>
<gene>
    <name evidence="2" type="ORF">GCM10010171_47840</name>
</gene>
<accession>A0A918GMB8</accession>
<feature type="domain" description="AAA+ ATPase" evidence="1">
    <location>
        <begin position="442"/>
        <end position="608"/>
    </location>
</feature>
<dbReference type="Gene3D" id="1.10.10.10">
    <property type="entry name" value="Winged helix-like DNA-binding domain superfamily/Winged helix DNA-binding domain"/>
    <property type="match status" value="1"/>
</dbReference>
<proteinExistence type="predicted"/>
<dbReference type="AlphaFoldDB" id="A0A918GMB8"/>
<dbReference type="GO" id="GO:0016887">
    <property type="term" value="F:ATP hydrolysis activity"/>
    <property type="evidence" value="ECO:0007669"/>
    <property type="project" value="InterPro"/>
</dbReference>
<dbReference type="CDD" id="cd00009">
    <property type="entry name" value="AAA"/>
    <property type="match status" value="1"/>
</dbReference>
<evidence type="ECO:0000259" key="1">
    <source>
        <dbReference type="SMART" id="SM00382"/>
    </source>
</evidence>
<organism evidence="2 3">
    <name type="scientific">Actinokineospora fastidiosa</name>
    <dbReference type="NCBI Taxonomy" id="1816"/>
    <lineage>
        <taxon>Bacteria</taxon>
        <taxon>Bacillati</taxon>
        <taxon>Actinomycetota</taxon>
        <taxon>Actinomycetes</taxon>
        <taxon>Pseudonocardiales</taxon>
        <taxon>Pseudonocardiaceae</taxon>
        <taxon>Actinokineospora</taxon>
    </lineage>
</organism>
<dbReference type="InterPro" id="IPR052934">
    <property type="entry name" value="Methyl-DNA_Rec/Restrict_Enz"/>
</dbReference>
<dbReference type="PANTHER" id="PTHR37291:SF1">
    <property type="entry name" value="TYPE IV METHYL-DIRECTED RESTRICTION ENZYME ECOKMCRB SUBUNIT"/>
    <property type="match status" value="1"/>
</dbReference>
<evidence type="ECO:0000313" key="3">
    <source>
        <dbReference type="Proteomes" id="UP000660680"/>
    </source>
</evidence>
<reference evidence="2" key="1">
    <citation type="journal article" date="2014" name="Int. J. Syst. Evol. Microbiol.">
        <title>Complete genome sequence of Corynebacterium casei LMG S-19264T (=DSM 44701T), isolated from a smear-ripened cheese.</title>
        <authorList>
            <consortium name="US DOE Joint Genome Institute (JGI-PGF)"/>
            <person name="Walter F."/>
            <person name="Albersmeier A."/>
            <person name="Kalinowski J."/>
            <person name="Ruckert C."/>
        </authorList>
    </citation>
    <scope>NUCLEOTIDE SEQUENCE</scope>
    <source>
        <strain evidence="2">JCM 3276</strain>
    </source>
</reference>
<dbReference type="SMART" id="SM00382">
    <property type="entry name" value="AAA"/>
    <property type="match status" value="1"/>
</dbReference>
<name>A0A918GMB8_9PSEU</name>
<dbReference type="PANTHER" id="PTHR37291">
    <property type="entry name" value="5-METHYLCYTOSINE-SPECIFIC RESTRICTION ENZYME B"/>
    <property type="match status" value="1"/>
</dbReference>
<keyword evidence="2" id="KW-0540">Nuclease</keyword>
<dbReference type="Gene3D" id="3.40.50.300">
    <property type="entry name" value="P-loop containing nucleotide triphosphate hydrolases"/>
    <property type="match status" value="1"/>
</dbReference>
<dbReference type="InterPro" id="IPR036388">
    <property type="entry name" value="WH-like_DNA-bd_sf"/>
</dbReference>
<dbReference type="RefSeq" id="WP_189212802.1">
    <property type="nucleotide sequence ID" value="NZ_BMRB01000004.1"/>
</dbReference>
<dbReference type="InterPro" id="IPR011704">
    <property type="entry name" value="ATPase_dyneun-rel_AAA"/>
</dbReference>
<comment type="caution">
    <text evidence="2">The sequence shown here is derived from an EMBL/GenBank/DDBJ whole genome shotgun (WGS) entry which is preliminary data.</text>
</comment>
<dbReference type="InterPro" id="IPR027417">
    <property type="entry name" value="P-loop_NTPase"/>
</dbReference>
<keyword evidence="3" id="KW-1185">Reference proteome</keyword>
<dbReference type="GO" id="GO:0004519">
    <property type="term" value="F:endonuclease activity"/>
    <property type="evidence" value="ECO:0007669"/>
    <property type="project" value="UniProtKB-KW"/>
</dbReference>
<evidence type="ECO:0000313" key="2">
    <source>
        <dbReference type="EMBL" id="GGS47055.1"/>
    </source>
</evidence>
<reference evidence="2" key="2">
    <citation type="submission" date="2020-09" db="EMBL/GenBank/DDBJ databases">
        <authorList>
            <person name="Sun Q."/>
            <person name="Ohkuma M."/>
        </authorList>
    </citation>
    <scope>NUCLEOTIDE SEQUENCE</scope>
    <source>
        <strain evidence="2">JCM 3276</strain>
    </source>
</reference>
<dbReference type="EMBL" id="BMRB01000004">
    <property type="protein sequence ID" value="GGS47055.1"/>
    <property type="molecule type" value="Genomic_DNA"/>
</dbReference>
<protein>
    <submittedName>
        <fullName evidence="2">GTPase subunit of restriction endonuclease</fullName>
    </submittedName>
</protein>